<dbReference type="Proteomes" id="UP000186026">
    <property type="component" value="Unassembled WGS sequence"/>
</dbReference>
<name>A0A1N7PBK5_9BACT</name>
<evidence type="ECO:0000313" key="2">
    <source>
        <dbReference type="Proteomes" id="UP000186026"/>
    </source>
</evidence>
<dbReference type="STRING" id="529505.SAMN05421761_11529"/>
<proteinExistence type="predicted"/>
<accession>A0A1N7PBK5</accession>
<sequence>MGHEIHAPYFLDLCIVIQIPLRNIILFFDLKIIIILKFRIITIFISLNQNIILKPFLILLEDFCCFVFINPHQYDE</sequence>
<organism evidence="1 2">
    <name type="scientific">Belliella pelovolcani</name>
    <dbReference type="NCBI Taxonomy" id="529505"/>
    <lineage>
        <taxon>Bacteria</taxon>
        <taxon>Pseudomonadati</taxon>
        <taxon>Bacteroidota</taxon>
        <taxon>Cytophagia</taxon>
        <taxon>Cytophagales</taxon>
        <taxon>Cyclobacteriaceae</taxon>
        <taxon>Belliella</taxon>
    </lineage>
</organism>
<protein>
    <submittedName>
        <fullName evidence="1">Uncharacterized protein</fullName>
    </submittedName>
</protein>
<dbReference type="AlphaFoldDB" id="A0A1N7PBK5"/>
<reference evidence="2" key="1">
    <citation type="submission" date="2017-01" db="EMBL/GenBank/DDBJ databases">
        <authorList>
            <person name="Varghese N."/>
            <person name="Submissions S."/>
        </authorList>
    </citation>
    <scope>NUCLEOTIDE SEQUENCE [LARGE SCALE GENOMIC DNA]</scope>
    <source>
        <strain evidence="2">DSM 46698</strain>
    </source>
</reference>
<keyword evidence="2" id="KW-1185">Reference proteome</keyword>
<dbReference type="EMBL" id="FTOP01000015">
    <property type="protein sequence ID" value="SIT07809.1"/>
    <property type="molecule type" value="Genomic_DNA"/>
</dbReference>
<gene>
    <name evidence="1" type="ORF">SAMN05421761_11529</name>
</gene>
<evidence type="ECO:0000313" key="1">
    <source>
        <dbReference type="EMBL" id="SIT07809.1"/>
    </source>
</evidence>